<dbReference type="eggNOG" id="KOG1621">
    <property type="taxonomic scope" value="Eukaryota"/>
</dbReference>
<comment type="similarity">
    <text evidence="1 4">Belongs to the inositol phosphokinase (IPK) family.</text>
</comment>
<evidence type="ECO:0000256" key="4">
    <source>
        <dbReference type="RuleBase" id="RU363090"/>
    </source>
</evidence>
<dbReference type="RefSeq" id="XP_005838710.1">
    <property type="nucleotide sequence ID" value="XM_005838653.1"/>
</dbReference>
<evidence type="ECO:0000256" key="1">
    <source>
        <dbReference type="ARBA" id="ARBA00007374"/>
    </source>
</evidence>
<reference evidence="7" key="2">
    <citation type="submission" date="2012-11" db="EMBL/GenBank/DDBJ databases">
        <authorList>
            <person name="Kuo A."/>
            <person name="Curtis B.A."/>
            <person name="Tanifuji G."/>
            <person name="Burki F."/>
            <person name="Gruber A."/>
            <person name="Irimia M."/>
            <person name="Maruyama S."/>
            <person name="Arias M.C."/>
            <person name="Ball S.G."/>
            <person name="Gile G.H."/>
            <person name="Hirakawa Y."/>
            <person name="Hopkins J.F."/>
            <person name="Rensing S.A."/>
            <person name="Schmutz J."/>
            <person name="Symeonidi A."/>
            <person name="Elias M."/>
            <person name="Eveleigh R.J."/>
            <person name="Herman E.K."/>
            <person name="Klute M.J."/>
            <person name="Nakayama T."/>
            <person name="Obornik M."/>
            <person name="Reyes-Prieto A."/>
            <person name="Armbrust E.V."/>
            <person name="Aves S.J."/>
            <person name="Beiko R.G."/>
            <person name="Coutinho P."/>
            <person name="Dacks J.B."/>
            <person name="Durnford D.G."/>
            <person name="Fast N.M."/>
            <person name="Green B.R."/>
            <person name="Grisdale C."/>
            <person name="Hempe F."/>
            <person name="Henrissat B."/>
            <person name="Hoppner M.P."/>
            <person name="Ishida K.-I."/>
            <person name="Kim E."/>
            <person name="Koreny L."/>
            <person name="Kroth P.G."/>
            <person name="Liu Y."/>
            <person name="Malik S.-B."/>
            <person name="Maier U.G."/>
            <person name="McRose D."/>
            <person name="Mock T."/>
            <person name="Neilson J.A."/>
            <person name="Onodera N.T."/>
            <person name="Poole A.M."/>
            <person name="Pritham E.J."/>
            <person name="Richards T.A."/>
            <person name="Rocap G."/>
            <person name="Roy S.W."/>
            <person name="Sarai C."/>
            <person name="Schaack S."/>
            <person name="Shirato S."/>
            <person name="Slamovits C.H."/>
            <person name="Spencer D.F."/>
            <person name="Suzuki S."/>
            <person name="Worden A.Z."/>
            <person name="Zauner S."/>
            <person name="Barry K."/>
            <person name="Bell C."/>
            <person name="Bharti A.K."/>
            <person name="Crow J.A."/>
            <person name="Grimwood J."/>
            <person name="Kramer R."/>
            <person name="Lindquist E."/>
            <person name="Lucas S."/>
            <person name="Salamov A."/>
            <person name="McFadden G.I."/>
            <person name="Lane C.E."/>
            <person name="Keeling P.J."/>
            <person name="Gray M.W."/>
            <person name="Grigoriev I.V."/>
            <person name="Archibald J.M."/>
        </authorList>
    </citation>
    <scope>NUCLEOTIDE SEQUENCE</scope>
    <source>
        <strain evidence="7">CCMP2712</strain>
    </source>
</reference>
<accession>L1JU55</accession>
<evidence type="ECO:0000313" key="5">
    <source>
        <dbReference type="EMBL" id="EKX51730.1"/>
    </source>
</evidence>
<dbReference type="Pfam" id="PF03770">
    <property type="entry name" value="IPK"/>
    <property type="match status" value="1"/>
</dbReference>
<organism evidence="5">
    <name type="scientific">Guillardia theta (strain CCMP2712)</name>
    <name type="common">Cryptophyte</name>
    <dbReference type="NCBI Taxonomy" id="905079"/>
    <lineage>
        <taxon>Eukaryota</taxon>
        <taxon>Cryptophyceae</taxon>
        <taxon>Pyrenomonadales</taxon>
        <taxon>Geminigeraceae</taxon>
        <taxon>Guillardia</taxon>
    </lineage>
</organism>
<gene>
    <name evidence="5" type="ORF">GUITHDRAFT_84845</name>
</gene>
<dbReference type="GO" id="GO:0046854">
    <property type="term" value="P:phosphatidylinositol phosphate biosynthetic process"/>
    <property type="evidence" value="ECO:0007669"/>
    <property type="project" value="TreeGrafter"/>
</dbReference>
<keyword evidence="2 4" id="KW-0808">Transferase</keyword>
<dbReference type="GO" id="GO:0005634">
    <property type="term" value="C:nucleus"/>
    <property type="evidence" value="ECO:0007669"/>
    <property type="project" value="TreeGrafter"/>
</dbReference>
<evidence type="ECO:0000313" key="6">
    <source>
        <dbReference type="EnsemblProtists" id="EKX51730"/>
    </source>
</evidence>
<sequence>MIKAAPEEPTPAEIQEGITKLRYMQFRERLSSSGHFGFRLEMVKAGKNSISKDETKTISSKADIQLSFHKFLNGRTEVWAACLERLKHLRTALEASEWFRLHELVGSSLLFVYDAEEESKLGIWMIDFAHANKVPVTLDHRKEWEEGNYEDGYLYGLDSLIEIWQDLYNT</sequence>
<evidence type="ECO:0000256" key="2">
    <source>
        <dbReference type="ARBA" id="ARBA00022679"/>
    </source>
</evidence>
<dbReference type="EnsemblProtists" id="EKX51730">
    <property type="protein sequence ID" value="EKX51730"/>
    <property type="gene ID" value="GUITHDRAFT_84845"/>
</dbReference>
<dbReference type="EMBL" id="JH992974">
    <property type="protein sequence ID" value="EKX51730.1"/>
    <property type="molecule type" value="Genomic_DNA"/>
</dbReference>
<protein>
    <recommendedName>
        <fullName evidence="4">Kinase</fullName>
        <ecNumber evidence="4">2.7.-.-</ecNumber>
    </recommendedName>
</protein>
<dbReference type="KEGG" id="gtt:GUITHDRAFT_84845"/>
<reference evidence="6" key="3">
    <citation type="submission" date="2015-06" db="UniProtKB">
        <authorList>
            <consortium name="EnsemblProtists"/>
        </authorList>
    </citation>
    <scope>IDENTIFICATION</scope>
</reference>
<dbReference type="STRING" id="905079.L1JU55"/>
<dbReference type="EC" id="2.7.-.-" evidence="4"/>
<dbReference type="OMA" id="MAWRETI"/>
<dbReference type="GO" id="GO:0000828">
    <property type="term" value="F:inositol hexakisphosphate kinase activity"/>
    <property type="evidence" value="ECO:0007669"/>
    <property type="project" value="TreeGrafter"/>
</dbReference>
<evidence type="ECO:0000313" key="7">
    <source>
        <dbReference type="Proteomes" id="UP000011087"/>
    </source>
</evidence>
<dbReference type="Proteomes" id="UP000011087">
    <property type="component" value="Unassembled WGS sequence"/>
</dbReference>
<dbReference type="AlphaFoldDB" id="L1JU55"/>
<dbReference type="PANTHER" id="PTHR12400:SF26">
    <property type="entry name" value="KINASE"/>
    <property type="match status" value="1"/>
</dbReference>
<dbReference type="SUPFAM" id="SSF56104">
    <property type="entry name" value="SAICAR synthase-like"/>
    <property type="match status" value="1"/>
</dbReference>
<proteinExistence type="inferred from homology"/>
<dbReference type="InterPro" id="IPR005522">
    <property type="entry name" value="IPK"/>
</dbReference>
<dbReference type="InterPro" id="IPR038286">
    <property type="entry name" value="IPK_sf"/>
</dbReference>
<dbReference type="Gene3D" id="3.30.470.160">
    <property type="entry name" value="Inositol polyphosphate kinase"/>
    <property type="match status" value="1"/>
</dbReference>
<keyword evidence="7" id="KW-1185">Reference proteome</keyword>
<dbReference type="PANTHER" id="PTHR12400">
    <property type="entry name" value="INOSITOL POLYPHOSPHATE KINASE"/>
    <property type="match status" value="1"/>
</dbReference>
<evidence type="ECO:0000256" key="3">
    <source>
        <dbReference type="ARBA" id="ARBA00022777"/>
    </source>
</evidence>
<dbReference type="GO" id="GO:0032958">
    <property type="term" value="P:inositol phosphate biosynthetic process"/>
    <property type="evidence" value="ECO:0007669"/>
    <property type="project" value="InterPro"/>
</dbReference>
<dbReference type="HOGENOM" id="CLU_110831_0_0_1"/>
<name>L1JU55_GUITC</name>
<dbReference type="GeneID" id="17308515"/>
<dbReference type="GO" id="GO:0005737">
    <property type="term" value="C:cytoplasm"/>
    <property type="evidence" value="ECO:0007669"/>
    <property type="project" value="TreeGrafter"/>
</dbReference>
<dbReference type="PaxDb" id="55529-EKX51730"/>
<keyword evidence="3 4" id="KW-0418">Kinase</keyword>
<reference evidence="5 7" key="1">
    <citation type="journal article" date="2012" name="Nature">
        <title>Algal genomes reveal evolutionary mosaicism and the fate of nucleomorphs.</title>
        <authorList>
            <consortium name="DOE Joint Genome Institute"/>
            <person name="Curtis B.A."/>
            <person name="Tanifuji G."/>
            <person name="Burki F."/>
            <person name="Gruber A."/>
            <person name="Irimia M."/>
            <person name="Maruyama S."/>
            <person name="Arias M.C."/>
            <person name="Ball S.G."/>
            <person name="Gile G.H."/>
            <person name="Hirakawa Y."/>
            <person name="Hopkins J.F."/>
            <person name="Kuo A."/>
            <person name="Rensing S.A."/>
            <person name="Schmutz J."/>
            <person name="Symeonidi A."/>
            <person name="Elias M."/>
            <person name="Eveleigh R.J."/>
            <person name="Herman E.K."/>
            <person name="Klute M.J."/>
            <person name="Nakayama T."/>
            <person name="Obornik M."/>
            <person name="Reyes-Prieto A."/>
            <person name="Armbrust E.V."/>
            <person name="Aves S.J."/>
            <person name="Beiko R.G."/>
            <person name="Coutinho P."/>
            <person name="Dacks J.B."/>
            <person name="Durnford D.G."/>
            <person name="Fast N.M."/>
            <person name="Green B.R."/>
            <person name="Grisdale C.J."/>
            <person name="Hempel F."/>
            <person name="Henrissat B."/>
            <person name="Hoppner M.P."/>
            <person name="Ishida K."/>
            <person name="Kim E."/>
            <person name="Koreny L."/>
            <person name="Kroth P.G."/>
            <person name="Liu Y."/>
            <person name="Malik S.B."/>
            <person name="Maier U.G."/>
            <person name="McRose D."/>
            <person name="Mock T."/>
            <person name="Neilson J.A."/>
            <person name="Onodera N.T."/>
            <person name="Poole A.M."/>
            <person name="Pritham E.J."/>
            <person name="Richards T.A."/>
            <person name="Rocap G."/>
            <person name="Roy S.W."/>
            <person name="Sarai C."/>
            <person name="Schaack S."/>
            <person name="Shirato S."/>
            <person name="Slamovits C.H."/>
            <person name="Spencer D.F."/>
            <person name="Suzuki S."/>
            <person name="Worden A.Z."/>
            <person name="Zauner S."/>
            <person name="Barry K."/>
            <person name="Bell C."/>
            <person name="Bharti A.K."/>
            <person name="Crow J.A."/>
            <person name="Grimwood J."/>
            <person name="Kramer R."/>
            <person name="Lindquist E."/>
            <person name="Lucas S."/>
            <person name="Salamov A."/>
            <person name="McFadden G.I."/>
            <person name="Lane C.E."/>
            <person name="Keeling P.J."/>
            <person name="Gray M.W."/>
            <person name="Grigoriev I.V."/>
            <person name="Archibald J.M."/>
        </authorList>
    </citation>
    <scope>NUCLEOTIDE SEQUENCE</scope>
    <source>
        <strain evidence="5 7">CCMP2712</strain>
    </source>
</reference>
<dbReference type="OrthoDB" id="338650at2759"/>